<reference evidence="2 3" key="2">
    <citation type="submission" date="2011-10" db="EMBL/GenBank/DDBJ databases">
        <title>The Genome Sequence of Actinomyces viscosus C505.</title>
        <authorList>
            <consortium name="The Broad Institute Genome Sequencing Platform"/>
            <consortium name="The Broad Institute Genome Sequencing Center for Infectious Disease"/>
            <person name="Earl A."/>
            <person name="Ward D."/>
            <person name="Feldgarden M."/>
            <person name="Gevers D."/>
            <person name="Sibley C.D."/>
            <person name="Field T.R."/>
            <person name="Grinwis M."/>
            <person name="Eshaghurshan C.S."/>
            <person name="Surette M.G."/>
            <person name="Young S.K."/>
            <person name="Zeng Q."/>
            <person name="Gargeya S."/>
            <person name="Fitzgerald M."/>
            <person name="Haas B."/>
            <person name="Abouelleil A."/>
            <person name="Alvarado L."/>
            <person name="Arachchi H.M."/>
            <person name="Berlin A."/>
            <person name="Brown A."/>
            <person name="Chapman S.B."/>
            <person name="Chen Z."/>
            <person name="Dunbar C."/>
            <person name="Freedman E."/>
            <person name="Gearin G."/>
            <person name="Goldberg J."/>
            <person name="Griggs A."/>
            <person name="Gujja S."/>
            <person name="Heiman D."/>
            <person name="Howarth C."/>
            <person name="Larson L."/>
            <person name="Lui A."/>
            <person name="MacDonald P.J.P."/>
            <person name="Montmayeur A."/>
            <person name="Murphy C."/>
            <person name="Neiman D."/>
            <person name="Pearson M."/>
            <person name="Priest M."/>
            <person name="Roberts A."/>
            <person name="Saif S."/>
            <person name="Shea T."/>
            <person name="Shenoy N."/>
            <person name="Sisk P."/>
            <person name="Stolte C."/>
            <person name="Sykes S."/>
            <person name="Wortman J."/>
            <person name="Nusbaum C."/>
            <person name="Birren B."/>
        </authorList>
    </citation>
    <scope>NUCLEOTIDE SEQUENCE [LARGE SCALE GENOMIC DNA]</scope>
    <source>
        <strain evidence="2 3">C505</strain>
    </source>
</reference>
<evidence type="ECO:0000313" key="3">
    <source>
        <dbReference type="Proteomes" id="UP000004668"/>
    </source>
</evidence>
<feature type="transmembrane region" description="Helical" evidence="1">
    <location>
        <begin position="262"/>
        <end position="281"/>
    </location>
</feature>
<keyword evidence="1" id="KW-0812">Transmembrane</keyword>
<dbReference type="Proteomes" id="UP000004668">
    <property type="component" value="Unassembled WGS sequence"/>
</dbReference>
<dbReference type="EMBL" id="ACRE02000069">
    <property type="protein sequence ID" value="EGE38343.2"/>
    <property type="molecule type" value="Genomic_DNA"/>
</dbReference>
<feature type="transmembrane region" description="Helical" evidence="1">
    <location>
        <begin position="320"/>
        <end position="340"/>
    </location>
</feature>
<name>F2UWK9_ACTVI</name>
<reference evidence="3" key="1">
    <citation type="submission" date="2010-02" db="EMBL/GenBank/DDBJ databases">
        <title>The Genome Sequence of Prevotella oris strain C735.</title>
        <authorList>
            <consortium name="The Broad Institute Genome Sequencing Platform"/>
            <person name="Ward D."/>
            <person name="Feldgarden M."/>
            <person name="Earl A."/>
            <person name="Young S.K."/>
            <person name="Zeng Q."/>
            <person name="Koehrsen M."/>
            <person name="Alvarado L."/>
            <person name="Berlin A."/>
            <person name="Bochicchio J."/>
            <person name="Borenstein D."/>
            <person name="Chapman S.B."/>
            <person name="Chen Z."/>
            <person name="Engels R."/>
            <person name="Freedman E."/>
            <person name="Gellesch M."/>
            <person name="Goldberg J."/>
            <person name="Griggs A."/>
            <person name="Gujja S."/>
            <person name="Heilman E."/>
            <person name="Heiman D."/>
            <person name="Hepburn T."/>
            <person name="Howarth C."/>
            <person name="Jen D."/>
            <person name="Larson L."/>
            <person name="Mehta T."/>
            <person name="Park D."/>
            <person name="Pearson M."/>
            <person name="Roberts A."/>
            <person name="Saif S."/>
            <person name="Shea T."/>
            <person name="Shenoy N."/>
            <person name="Sisk P."/>
            <person name="Stolte C."/>
            <person name="Sykes S."/>
            <person name="Thomson T."/>
            <person name="Walk T."/>
            <person name="White J."/>
            <person name="Yandava C."/>
            <person name="Sibley C.D."/>
            <person name="Field T.R."/>
            <person name="Grinwis M."/>
            <person name="Eshaghurshan C.S."/>
            <person name="Surette M.G."/>
            <person name="Haas B."/>
            <person name="Nusbaum C."/>
            <person name="Birren B."/>
        </authorList>
    </citation>
    <scope>NUCLEOTIDE SEQUENCE [LARGE SCALE GENOMIC DNA]</scope>
    <source>
        <strain evidence="3">C505</strain>
    </source>
</reference>
<feature type="transmembrane region" description="Helical" evidence="1">
    <location>
        <begin position="293"/>
        <end position="314"/>
    </location>
</feature>
<keyword evidence="1" id="KW-1133">Transmembrane helix</keyword>
<gene>
    <name evidence="2" type="ORF">HMPREF0059_01198</name>
</gene>
<accession>F2UWK9</accession>
<sequence>MAIETKVEGKPEQITSLADWLTSSLEPAVSASGDRFSSARTTLGSEWQGETAEAIVSWLADAVGASDSLSTRITDIATALTTYASILFSVKTEAECVRSDAMAGGLVVSGTVVQEPKDTADTKKAALYSSLSVRMSTANSKLATGQQDLRTSLTQDDIDQVKNGHLIFNTVAEFARTGAPTLWTIYTRNFLAAEAVRLINMAADIRAGVVSSLPRGVLNSGNARSANKALNYSRALEMKGNGMLSQSNTYTAFGKGTKAARVVKGAGAALGVLGFVVGYWADRQEGESNEQAAVSNLAAAAAGAAAGAAIGSVIPGPGTVVGAVVGFAATATTVFVASTFTDATVDSLYEDHKGVKHALAEGADAVVPDFVSDDVGRDLSKVHDTVKQMDEDVQKAFRK</sequence>
<dbReference type="HOGENOM" id="CLU_723377_0_0_11"/>
<proteinExistence type="predicted"/>
<evidence type="ECO:0000256" key="1">
    <source>
        <dbReference type="SAM" id="Phobius"/>
    </source>
</evidence>
<dbReference type="eggNOG" id="ENOG5031GC7">
    <property type="taxonomic scope" value="Bacteria"/>
</dbReference>
<dbReference type="RefSeq" id="WP_020992079.1">
    <property type="nucleotide sequence ID" value="NZ_KI391970.1"/>
</dbReference>
<dbReference type="AlphaFoldDB" id="F2UWK9"/>
<comment type="caution">
    <text evidence="2">The sequence shown here is derived from an EMBL/GenBank/DDBJ whole genome shotgun (WGS) entry which is preliminary data.</text>
</comment>
<evidence type="ECO:0008006" key="4">
    <source>
        <dbReference type="Google" id="ProtNLM"/>
    </source>
</evidence>
<evidence type="ECO:0000313" key="2">
    <source>
        <dbReference type="EMBL" id="EGE38343.2"/>
    </source>
</evidence>
<organism evidence="2 3">
    <name type="scientific">Actinomyces viscosus C505</name>
    <dbReference type="NCBI Taxonomy" id="562973"/>
    <lineage>
        <taxon>Bacteria</taxon>
        <taxon>Bacillati</taxon>
        <taxon>Actinomycetota</taxon>
        <taxon>Actinomycetes</taxon>
        <taxon>Actinomycetales</taxon>
        <taxon>Actinomycetaceae</taxon>
        <taxon>Actinomyces</taxon>
    </lineage>
</organism>
<keyword evidence="1" id="KW-0472">Membrane</keyword>
<protein>
    <recommendedName>
        <fullName evidence="4">WXG100 family type VII secretion target</fullName>
    </recommendedName>
</protein>